<protein>
    <submittedName>
        <fullName evidence="1">Uncharacterized protein</fullName>
    </submittedName>
</protein>
<gene>
    <name evidence="1" type="ORF">JZ751_009525</name>
</gene>
<evidence type="ECO:0000313" key="1">
    <source>
        <dbReference type="EMBL" id="KAG9344985.1"/>
    </source>
</evidence>
<evidence type="ECO:0000313" key="2">
    <source>
        <dbReference type="Proteomes" id="UP000824540"/>
    </source>
</evidence>
<dbReference type="Proteomes" id="UP000824540">
    <property type="component" value="Unassembled WGS sequence"/>
</dbReference>
<dbReference type="AlphaFoldDB" id="A0A8T2NXD0"/>
<name>A0A8T2NXD0_9TELE</name>
<organism evidence="1 2">
    <name type="scientific">Albula glossodonta</name>
    <name type="common">roundjaw bonefish</name>
    <dbReference type="NCBI Taxonomy" id="121402"/>
    <lineage>
        <taxon>Eukaryota</taxon>
        <taxon>Metazoa</taxon>
        <taxon>Chordata</taxon>
        <taxon>Craniata</taxon>
        <taxon>Vertebrata</taxon>
        <taxon>Euteleostomi</taxon>
        <taxon>Actinopterygii</taxon>
        <taxon>Neopterygii</taxon>
        <taxon>Teleostei</taxon>
        <taxon>Albuliformes</taxon>
        <taxon>Albulidae</taxon>
        <taxon>Albula</taxon>
    </lineage>
</organism>
<keyword evidence="2" id="KW-1185">Reference proteome</keyword>
<proteinExistence type="predicted"/>
<sequence length="163" mass="17480">MATISGRVPPSMLVILPLNTHSEGEDEWNMGKPGNVTVRGVSTDQRQPLPSGRRISYCEWSCGTWGGAAVSHGTELSGCFLSDTECWQQVSGSPGPSNENKLIQPLGNKKKSQQGWETEAKSGHLSTAYVIGHLYPDKPTPYDSTANTPVSAVDFSLSMASLI</sequence>
<accession>A0A8T2NXD0</accession>
<dbReference type="EMBL" id="JAFBMS010000018">
    <property type="protein sequence ID" value="KAG9344985.1"/>
    <property type="molecule type" value="Genomic_DNA"/>
</dbReference>
<reference evidence="1" key="1">
    <citation type="thesis" date="2021" institute="BYU ScholarsArchive" country="Provo, UT, USA">
        <title>Applications of and Algorithms for Genome Assembly and Genomic Analyses with an Emphasis on Marine Teleosts.</title>
        <authorList>
            <person name="Pickett B.D."/>
        </authorList>
    </citation>
    <scope>NUCLEOTIDE SEQUENCE</scope>
    <source>
        <strain evidence="1">HI-2016</strain>
    </source>
</reference>
<comment type="caution">
    <text evidence="1">The sequence shown here is derived from an EMBL/GenBank/DDBJ whole genome shotgun (WGS) entry which is preliminary data.</text>
</comment>